<dbReference type="Gene3D" id="3.30.200.20">
    <property type="entry name" value="Phosphorylase Kinase, domain 1"/>
    <property type="match status" value="4"/>
</dbReference>
<evidence type="ECO:0000256" key="22">
    <source>
        <dbReference type="SAM" id="Phobius"/>
    </source>
</evidence>
<evidence type="ECO:0000256" key="5">
    <source>
        <dbReference type="ARBA" id="ARBA00022536"/>
    </source>
</evidence>
<comment type="subcellular location">
    <subcellularLocation>
        <location evidence="1">Cell membrane</location>
        <topology evidence="1">Single-pass type I membrane protein</topology>
    </subcellularLocation>
</comment>
<dbReference type="PROSITE" id="PS00108">
    <property type="entry name" value="PROTEIN_KINASE_ST"/>
    <property type="match status" value="4"/>
</dbReference>
<feature type="domain" description="Protein kinase" evidence="24">
    <location>
        <begin position="2948"/>
        <end position="3233"/>
    </location>
</feature>
<evidence type="ECO:0000256" key="7">
    <source>
        <dbReference type="ARBA" id="ARBA00022692"/>
    </source>
</evidence>
<dbReference type="PROSITE" id="PS50927">
    <property type="entry name" value="BULB_LECTIN"/>
    <property type="match status" value="4"/>
</dbReference>
<dbReference type="EMBL" id="CP039346">
    <property type="protein sequence ID" value="QCD84262.1"/>
    <property type="molecule type" value="Genomic_DNA"/>
</dbReference>
<dbReference type="PANTHER" id="PTHR27002:SF932">
    <property type="entry name" value="RECEPTOR-LIKE SERINE_THREONINE-PROTEIN KINASE"/>
    <property type="match status" value="1"/>
</dbReference>
<dbReference type="FunFam" id="1.10.510.10:FF:000060">
    <property type="entry name" value="G-type lectin S-receptor-like serine/threonine-protein kinase"/>
    <property type="match status" value="3"/>
</dbReference>
<dbReference type="CDD" id="cd00028">
    <property type="entry name" value="B_lectin"/>
    <property type="match status" value="4"/>
</dbReference>
<evidence type="ECO:0000259" key="25">
    <source>
        <dbReference type="PROSITE" id="PS50026"/>
    </source>
</evidence>
<evidence type="ECO:0000256" key="17">
    <source>
        <dbReference type="ARBA" id="ARBA00023180"/>
    </source>
</evidence>
<dbReference type="CDD" id="cd00054">
    <property type="entry name" value="EGF_CA"/>
    <property type="match status" value="2"/>
</dbReference>
<dbReference type="InterPro" id="IPR008271">
    <property type="entry name" value="Ser/Thr_kinase_AS"/>
</dbReference>
<evidence type="ECO:0000256" key="13">
    <source>
        <dbReference type="ARBA" id="ARBA00022989"/>
    </source>
</evidence>
<dbReference type="Pfam" id="PF07714">
    <property type="entry name" value="PK_Tyr_Ser-Thr"/>
    <property type="match status" value="4"/>
</dbReference>
<evidence type="ECO:0000256" key="12">
    <source>
        <dbReference type="ARBA" id="ARBA00022840"/>
    </source>
</evidence>
<reference evidence="28 29" key="1">
    <citation type="submission" date="2019-04" db="EMBL/GenBank/DDBJ databases">
        <title>An improved genome assembly and genetic linkage map for asparagus bean, Vigna unguiculata ssp. sesquipedialis.</title>
        <authorList>
            <person name="Xia Q."/>
            <person name="Zhang R."/>
            <person name="Dong Y."/>
        </authorList>
    </citation>
    <scope>NUCLEOTIDE SEQUENCE [LARGE SCALE GENOMIC DNA]</scope>
    <source>
        <tissue evidence="28">Leaf</tissue>
    </source>
</reference>
<dbReference type="InterPro" id="IPR001480">
    <property type="entry name" value="Bulb-type_lectin_dom"/>
</dbReference>
<feature type="domain" description="Apple" evidence="27">
    <location>
        <begin position="2779"/>
        <end position="2860"/>
    </location>
</feature>
<feature type="binding site" evidence="21">
    <location>
        <position position="1405"/>
    </location>
    <ligand>
        <name>ATP</name>
        <dbReference type="ChEBI" id="CHEBI:30616"/>
    </ligand>
</feature>
<evidence type="ECO:0000256" key="10">
    <source>
        <dbReference type="ARBA" id="ARBA00022741"/>
    </source>
</evidence>
<feature type="chain" id="PRO_5020023464" description="non-specific serine/threonine protein kinase" evidence="23">
    <location>
        <begin position="30"/>
        <end position="3264"/>
    </location>
</feature>
<keyword evidence="29" id="KW-1185">Reference proteome</keyword>
<feature type="domain" description="Apple" evidence="27">
    <location>
        <begin position="350"/>
        <end position="425"/>
    </location>
</feature>
<keyword evidence="9" id="KW-0430">Lectin</keyword>
<feature type="transmembrane region" description="Helical" evidence="22">
    <location>
        <begin position="441"/>
        <end position="463"/>
    </location>
</feature>
<dbReference type="InterPro" id="IPR022126">
    <property type="entry name" value="S-locus_recpt_kinase"/>
</dbReference>
<organism evidence="28 29">
    <name type="scientific">Vigna unguiculata</name>
    <name type="common">Cowpea</name>
    <dbReference type="NCBI Taxonomy" id="3917"/>
    <lineage>
        <taxon>Eukaryota</taxon>
        <taxon>Viridiplantae</taxon>
        <taxon>Streptophyta</taxon>
        <taxon>Embryophyta</taxon>
        <taxon>Tracheophyta</taxon>
        <taxon>Spermatophyta</taxon>
        <taxon>Magnoliopsida</taxon>
        <taxon>eudicotyledons</taxon>
        <taxon>Gunneridae</taxon>
        <taxon>Pentapetalae</taxon>
        <taxon>rosids</taxon>
        <taxon>fabids</taxon>
        <taxon>Fabales</taxon>
        <taxon>Fabaceae</taxon>
        <taxon>Papilionoideae</taxon>
        <taxon>50 kb inversion clade</taxon>
        <taxon>NPAAA clade</taxon>
        <taxon>indigoferoid/millettioid clade</taxon>
        <taxon>Phaseoleae</taxon>
        <taxon>Vigna</taxon>
    </lineage>
</organism>
<feature type="binding site" evidence="21">
    <location>
        <position position="2976"/>
    </location>
    <ligand>
        <name>ATP</name>
        <dbReference type="ChEBI" id="CHEBI:30616"/>
    </ligand>
</feature>
<dbReference type="Pfam" id="PF08276">
    <property type="entry name" value="PAN_2"/>
    <property type="match status" value="4"/>
</dbReference>
<dbReference type="PROSITE" id="PS50011">
    <property type="entry name" value="PROTEIN_KINASE_DOM"/>
    <property type="match status" value="4"/>
</dbReference>
<dbReference type="EC" id="2.7.11.1" evidence="2"/>
<evidence type="ECO:0000256" key="20">
    <source>
        <dbReference type="PROSITE-ProRule" id="PRU00076"/>
    </source>
</evidence>
<dbReference type="SMART" id="SM00108">
    <property type="entry name" value="B_lectin"/>
    <property type="match status" value="4"/>
</dbReference>
<dbReference type="GO" id="GO:0004674">
    <property type="term" value="F:protein serine/threonine kinase activity"/>
    <property type="evidence" value="ECO:0007669"/>
    <property type="project" value="UniProtKB-KW"/>
</dbReference>
<feature type="transmembrane region" description="Helical" evidence="22">
    <location>
        <begin position="2059"/>
        <end position="2081"/>
    </location>
</feature>
<dbReference type="Pfam" id="PF00954">
    <property type="entry name" value="S_locus_glycop"/>
    <property type="match status" value="4"/>
</dbReference>
<evidence type="ECO:0000313" key="28">
    <source>
        <dbReference type="EMBL" id="QCD84262.1"/>
    </source>
</evidence>
<feature type="domain" description="Bulb-type lectin" evidence="26">
    <location>
        <begin position="874"/>
        <end position="996"/>
    </location>
</feature>
<evidence type="ECO:0000313" key="29">
    <source>
        <dbReference type="Proteomes" id="UP000501690"/>
    </source>
</evidence>
<evidence type="ECO:0000259" key="24">
    <source>
        <dbReference type="PROSITE" id="PS50011"/>
    </source>
</evidence>
<gene>
    <name evidence="28" type="ORF">DEO72_LG2g4613</name>
</gene>
<dbReference type="Pfam" id="PF12398">
    <property type="entry name" value="DUF3660"/>
    <property type="match status" value="1"/>
</dbReference>
<dbReference type="SMART" id="SM00473">
    <property type="entry name" value="PAN_AP"/>
    <property type="match status" value="4"/>
</dbReference>
<evidence type="ECO:0000256" key="3">
    <source>
        <dbReference type="ARBA" id="ARBA00022475"/>
    </source>
</evidence>
<feature type="domain" description="Apple" evidence="27">
    <location>
        <begin position="1193"/>
        <end position="1273"/>
    </location>
</feature>
<evidence type="ECO:0000259" key="26">
    <source>
        <dbReference type="PROSITE" id="PS50927"/>
    </source>
</evidence>
<dbReference type="GO" id="GO:0005524">
    <property type="term" value="F:ATP binding"/>
    <property type="evidence" value="ECO:0007669"/>
    <property type="project" value="UniProtKB-UniRule"/>
</dbReference>
<keyword evidence="6" id="KW-0808">Transferase</keyword>
<dbReference type="PROSITE" id="PS50948">
    <property type="entry name" value="PAN"/>
    <property type="match status" value="4"/>
</dbReference>
<feature type="domain" description="Protein kinase" evidence="24">
    <location>
        <begin position="2127"/>
        <end position="2412"/>
    </location>
</feature>
<keyword evidence="5 20" id="KW-0245">EGF-like domain</keyword>
<dbReference type="InterPro" id="IPR017441">
    <property type="entry name" value="Protein_kinase_ATP_BS"/>
</dbReference>
<name>A0A4D6L6W2_VIGUN</name>
<dbReference type="Proteomes" id="UP000501690">
    <property type="component" value="Linkage Group LG2"/>
</dbReference>
<dbReference type="PANTHER" id="PTHR27002">
    <property type="entry name" value="RECEPTOR-LIKE SERINE/THREONINE-PROTEIN KINASE SD1-8"/>
    <property type="match status" value="1"/>
</dbReference>
<feature type="domain" description="Protein kinase" evidence="24">
    <location>
        <begin position="1377"/>
        <end position="1609"/>
    </location>
</feature>
<evidence type="ECO:0000256" key="4">
    <source>
        <dbReference type="ARBA" id="ARBA00022527"/>
    </source>
</evidence>
<dbReference type="Gene3D" id="2.90.10.10">
    <property type="entry name" value="Bulb-type lectin domain"/>
    <property type="match status" value="4"/>
</dbReference>
<keyword evidence="16" id="KW-0675">Receptor</keyword>
<accession>A0A4D6L6W2</accession>
<feature type="domain" description="Protein kinase" evidence="24">
    <location>
        <begin position="527"/>
        <end position="812"/>
    </location>
</feature>
<feature type="domain" description="Apple" evidence="27">
    <location>
        <begin position="1958"/>
        <end position="2039"/>
    </location>
</feature>
<evidence type="ECO:0000256" key="14">
    <source>
        <dbReference type="ARBA" id="ARBA00023136"/>
    </source>
</evidence>
<evidence type="ECO:0000256" key="16">
    <source>
        <dbReference type="ARBA" id="ARBA00023170"/>
    </source>
</evidence>
<protein>
    <recommendedName>
        <fullName evidence="2">non-specific serine/threonine protein kinase</fullName>
        <ecNumber evidence="2">2.7.11.1</ecNumber>
    </recommendedName>
</protein>
<dbReference type="InterPro" id="IPR000719">
    <property type="entry name" value="Prot_kinase_dom"/>
</dbReference>
<dbReference type="InterPro" id="IPR011009">
    <property type="entry name" value="Kinase-like_dom_sf"/>
</dbReference>
<dbReference type="Gene3D" id="1.10.510.10">
    <property type="entry name" value="Transferase(Phosphotransferase) domain 1"/>
    <property type="match status" value="4"/>
</dbReference>
<dbReference type="PROSITE" id="PS00107">
    <property type="entry name" value="PROTEIN_KINASE_ATP"/>
    <property type="match status" value="3"/>
</dbReference>
<evidence type="ECO:0000259" key="27">
    <source>
        <dbReference type="PROSITE" id="PS50948"/>
    </source>
</evidence>
<dbReference type="PROSITE" id="PS50026">
    <property type="entry name" value="EGF_3"/>
    <property type="match status" value="2"/>
</dbReference>
<evidence type="ECO:0000256" key="6">
    <source>
        <dbReference type="ARBA" id="ARBA00022679"/>
    </source>
</evidence>
<evidence type="ECO:0000256" key="1">
    <source>
        <dbReference type="ARBA" id="ARBA00004251"/>
    </source>
</evidence>
<dbReference type="Pfam" id="PF01453">
    <property type="entry name" value="B_lectin"/>
    <property type="match status" value="4"/>
</dbReference>
<dbReference type="CDD" id="cd14066">
    <property type="entry name" value="STKc_IRAK"/>
    <property type="match status" value="3"/>
</dbReference>
<keyword evidence="4" id="KW-0723">Serine/threonine-protein kinase</keyword>
<evidence type="ECO:0000256" key="9">
    <source>
        <dbReference type="ARBA" id="ARBA00022734"/>
    </source>
</evidence>
<feature type="signal peptide" evidence="23">
    <location>
        <begin position="1"/>
        <end position="29"/>
    </location>
</feature>
<evidence type="ECO:0000256" key="23">
    <source>
        <dbReference type="SAM" id="SignalP"/>
    </source>
</evidence>
<sequence length="3264" mass="366835">MGMSTAPKYTNFLLLLLFLFSFHAFFSHAANSLTVGREIRDSNGTDNLVSEDRSFEMGFFGFDNSLRYVGIWYHNFPSSATAFIWVANREKPIMGRGGSIKIKGDGNLIVVDGENNEVWSTNKSMSTNNTKAVLGDDGNLVLSEESEHGKVVWQSFENPTDTFVPGMSLPINGGMGMFRSWKSATDPSPGNYSMGVDSGGSTIQILILDGEKRRWRTGYWDGRVFTGVSNMTGSSLFGFKNNGNEFTYTWNETEKVRFQITWDGFEKKFVSNEEETLWNNTQHEPYNKCEHYNFCGNFAMCDISKASVCSCLHGFQQGELSEWNGGNSGGCKRRTPLKAERNSSGTEVSVADDGFFVQRCTKLPDFARVESPGDDGDCKRFCLQNSSCTAYSYTIGIGCMIWYVDLVDVQHTENDIGSVLNIRLADSELEASDGEKKSKTWIIIIIAVVVGLICLGIFVLLVWRFKRKRKVSSASANNIAEFPIIDPTRSTDLSTEFSVSTDLGLEGNKAELPLFTFSFIAAATDNFSEKNKLGQGGFGPVYKGKLPGGEEIAVKRLSRKSSQGLEEFKNEMMLIAKLQHRNLVRLLGCSIQGEEKMLVYEYLPNKSLDCFLFDPVKQTQLDWTKRFEIIEGIARGLLYLHQDSRLRIIHRDLKASNILLDESMHPKISDFGLARIFGGNQNEASTNRVVGTYGYMSPEYAMEGLFSVKSDVYSFGVLLLEIMSGRRNTSFRNTEDSSLIGHAWRMWSEQRVMELLDSSIGDSTPKSKALRFIHIAMLCVQDSASRRPNMASVLLMLASEATTLPLPKQPLVTASMRKFDDGDQSYSEGLDVNKALNSYFASPNMGGSNDLFTFSVLCFFTAFFTFFPTLSISTDTLTKSQSLHTNQTLLSPSAIFELGFFSYTNSTWYLAIWYKTTHHTDKTVVWVANRDTPLQNSNAFLKIHDNGNLVIVNQSQKPVWFSNHTAPITNPLLQLLDSGNLVLREENENDPTRFLWQSFDYPTDTLLPGMKLGWNFDTGMEKHITSWRVTNEDPSSGDFSFKLNYRGLPEIFLWNKDRVIYRSGPWNGDRFSGVPEMQPVTDSIKFTFFADDHQVYYTFSIANHSLFSRLSVNSVGELQRLTWIQSTQVWNKFWYAPKDQCDNYRECCGPYGVCDTNASPVCQCIKGFRPRNQQAWNLRDGSGGCVRNTGLACGSDRFLHMQNVKLPDTTSVFANRSMGLVECGDLCQRNCSCTAYANIEISNGGSGCVMWVGELLDLRRYPSGGQDLYVRLAASDVGVEDDSGKTSNTVKDIGIVVGVAGFVLLASAIFILWKKRKLQRVLKWKTEKRGFSERSQDLLMNEGVLSSNREQFGESNMEDLELPLFDFNTITMATNNFSEENKLGQGGFGSVYRGRLKEGQDIAVKRLSKNSGQGIEEFKNEVKLIVKLQHRNLVRLLGCSIQMDEKMLVYEYMENRSLDAILFDKAKKSSLDWQTRFNIICGIARGLLYLHQDSRFRIIHRDLKASNILLDKEMNPKISDFVDTCSPEYAMDGVFSVKSDVFSFGVLVLEIVSGKKNRGFYLANKELNLLGHAWKLWIEGNALEVRDSCIETSYSASEVHRCIQVGLFFAMNETHKHKICMLSSLVLLFTFKFCSCSDTISADKTIRDGELLVSKGKTFALGFFSPGKSKSRYVGIWFNNVQEQTVVWVANRDTPINDTSGVLSINPDGNLVLHHNYTTSPIWSTSVSLTQSNSTNVIAQLSDLANLVLILNDTKTVLWQSFDHPTDTLISYLRIGFDRRANQSWILQSWKTDDDPGTGSYTLELSSTGKPQLFLYHQNLPLWRGGSWNGEIFMGVPNMKRDLLTFNVSFTEDDNLVALSFNPLDKSLITWVVVQQSGFFNVFTWDNQKNQWNRYWSVPINQCDNYGTCGSNGNCDPLNFEEFRCTCLPGFEPKSPHDWYDNRDGSEGCVRKKGVSVCGNGEGFVKLEGLKLPDTSEATAKEGWSLNQCEEDCLRNCSCTAYAVLDVRNGGSGCLAWHGNLIDIQKLSDQGQDLFVRVDAEELANYNKKTKGLRGKTRMAVIVTASAVASIIILSSLYYLWKKKSKDKVMQHLNQLSPGHENDIQCSTHRNLPFFSLKVLMEAVRNFGDENKLGQGGFGSVYKGCLANGQEIAVKRLSEHSGQGTEEFKTEVRLLVKLQHRNLVRLLGCCFEKEERMLVYEYLPNKSLDFFIFDEKRRSSLTWDKRFEIILGIARGVLYLHQDSRLKIIHRDLKASNVLLDAAMNPKISDFGMARIFREDEIQARTRRVVGTYGYMAPEYAMDGRYSTKSDVFSFGVLLLEIIAGKRNTDSERGRSSPNLIGHVWMLWTEGRALDIVDSTLAQSYSAALVLRCIQIGLLCVQENAANRPSLSKVVFMLGNETPLSRPQKPAFLLNGDLVESSTSGGGSSINEVTATTHGIYLLCAKILLFSFSFCSSSDTIFADKGIRDGELLVSKAQKFALGFFSPAKSNFRYVGIWYNNVQEQTVAWVANRNAPINDTSGFLSINPDGNLVLQHKYSTFPVWSTNISTSQSNTTKVMAKLTDIGNLVLILDNTEAVIWQSFDHPTDTFLQYLRVGFDRRTNQSWFLQSWKTDDDPGAGSYTLKISSAGKPQMIFYHQNLPFWRGGSWNGELFMGIPDMKRDMYTFNVSYIEDDNQAVLSYSMVDQSVISRVVVQPSGFFQVFTWDDQKSQWNRYWSEPTNQCDNYGTCGSNGNCDPLNFEEFRCTCLPGFEPKSPHEWYDNRDGSEGCVRKKGVSVCGNGEGFVKLEGLKLPDTSEATAKGGLSLDECEEDCLRNCSCTAYAVLDVRNGGSGCLAWHGNLLDIQKLSDQGQDLFVRVDAVELAIYNKKTKGVSGKQRLVAIPTASVLTSVILFSCVYYMWKRKRKDKVMQHLNQFSPEDVHDIPSNTHPNLPFFSLKVIMEATRNFGDENKLGQGGFGSVYKGCLANGQEIAVKRLSEHSGQGTEEFKTEVRLLVKLQHRNLVRLLGCCFEKEERMLVYEYLPNKSLDFFIFDEKRRSSLTWDKRFEIILGIARGVLYLHQDSRLKIIHRDLKASNVLLDAAMNPKISDFGMARIFGEDQIQARTRRVVGTYGYMSPEYAMDGRYSTKSDVFSFGVLLLEIIAGKRNTDSERGRSSPNLIGHVWMLWTEGRALDIVDSTLAQSYSAALVLRCIQIGLLCVQENAADRPSLSEVVFMLGNETPLSPPQKPAFLFNGDRDWPEPSTSGGGSSINEVTATTIIAR</sequence>
<dbReference type="SMART" id="SM00220">
    <property type="entry name" value="S_TKc"/>
    <property type="match status" value="4"/>
</dbReference>
<keyword evidence="8 23" id="KW-0732">Signal</keyword>
<keyword evidence="3" id="KW-1003">Cell membrane</keyword>
<feature type="domain" description="Bulb-type lectin" evidence="26">
    <location>
        <begin position="30"/>
        <end position="155"/>
    </location>
</feature>
<comment type="catalytic activity">
    <reaction evidence="19">
        <text>L-seryl-[protein] + ATP = O-phospho-L-seryl-[protein] + ADP + H(+)</text>
        <dbReference type="Rhea" id="RHEA:17989"/>
        <dbReference type="Rhea" id="RHEA-COMP:9863"/>
        <dbReference type="Rhea" id="RHEA-COMP:11604"/>
        <dbReference type="ChEBI" id="CHEBI:15378"/>
        <dbReference type="ChEBI" id="CHEBI:29999"/>
        <dbReference type="ChEBI" id="CHEBI:30616"/>
        <dbReference type="ChEBI" id="CHEBI:83421"/>
        <dbReference type="ChEBI" id="CHEBI:456216"/>
        <dbReference type="EC" id="2.7.11.1"/>
    </reaction>
</comment>
<evidence type="ECO:0000256" key="8">
    <source>
        <dbReference type="ARBA" id="ARBA00022729"/>
    </source>
</evidence>
<dbReference type="GO" id="GO:0030246">
    <property type="term" value="F:carbohydrate binding"/>
    <property type="evidence" value="ECO:0007669"/>
    <property type="project" value="UniProtKB-KW"/>
</dbReference>
<keyword evidence="10 21" id="KW-0547">Nucleotide-binding</keyword>
<feature type="transmembrane region" description="Helical" evidence="22">
    <location>
        <begin position="2880"/>
        <end position="2902"/>
    </location>
</feature>
<comment type="caution">
    <text evidence="20">Lacks conserved residue(s) required for the propagation of feature annotation.</text>
</comment>
<dbReference type="FunFam" id="3.30.200.20:FF:000195">
    <property type="entry name" value="G-type lectin S-receptor-like serine/threonine-protein kinase"/>
    <property type="match status" value="2"/>
</dbReference>
<dbReference type="InterPro" id="IPR003609">
    <property type="entry name" value="Pan_app"/>
</dbReference>
<evidence type="ECO:0000256" key="21">
    <source>
        <dbReference type="PROSITE-ProRule" id="PRU10141"/>
    </source>
</evidence>
<keyword evidence="7 22" id="KW-0812">Transmembrane</keyword>
<dbReference type="FunFam" id="2.90.10.10:FF:000005">
    <property type="entry name" value="G-type lectin S-receptor-like serine/threonine-protein kinase"/>
    <property type="match status" value="3"/>
</dbReference>
<feature type="domain" description="EGF-like" evidence="25">
    <location>
        <begin position="1899"/>
        <end position="1937"/>
    </location>
</feature>
<keyword evidence="15" id="KW-1015">Disulfide bond</keyword>
<keyword evidence="13 22" id="KW-1133">Transmembrane helix</keyword>
<dbReference type="Gene3D" id="3.50.4.10">
    <property type="entry name" value="Hepatocyte Growth Factor"/>
    <property type="match status" value="2"/>
</dbReference>
<dbReference type="CDD" id="cd01098">
    <property type="entry name" value="PAN_AP_plant"/>
    <property type="match status" value="4"/>
</dbReference>
<feature type="binding site" evidence="21">
    <location>
        <position position="2155"/>
    </location>
    <ligand>
        <name>ATP</name>
        <dbReference type="ChEBI" id="CHEBI:30616"/>
    </ligand>
</feature>
<evidence type="ECO:0000256" key="18">
    <source>
        <dbReference type="ARBA" id="ARBA00047899"/>
    </source>
</evidence>
<dbReference type="GO" id="GO:0005886">
    <property type="term" value="C:plasma membrane"/>
    <property type="evidence" value="ECO:0007669"/>
    <property type="project" value="UniProtKB-SubCell"/>
</dbReference>
<evidence type="ECO:0000256" key="19">
    <source>
        <dbReference type="ARBA" id="ARBA00048679"/>
    </source>
</evidence>
<dbReference type="InterPro" id="IPR000858">
    <property type="entry name" value="S_locus_glycoprot_dom"/>
</dbReference>
<dbReference type="SUPFAM" id="SSF51110">
    <property type="entry name" value="alpha-D-mannose-specific plant lectins"/>
    <property type="match status" value="4"/>
</dbReference>
<dbReference type="SUPFAM" id="SSF56112">
    <property type="entry name" value="Protein kinase-like (PK-like)"/>
    <property type="match status" value="4"/>
</dbReference>
<feature type="domain" description="Bulb-type lectin" evidence="26">
    <location>
        <begin position="2458"/>
        <end position="2583"/>
    </location>
</feature>
<dbReference type="GO" id="GO:0045087">
    <property type="term" value="P:innate immune response"/>
    <property type="evidence" value="ECO:0007669"/>
    <property type="project" value="UniProtKB-ARBA"/>
</dbReference>
<dbReference type="FunFam" id="3.30.200.20:FF:000330">
    <property type="entry name" value="G-type lectin S-receptor-like serine/threonine-protein kinase At4g03230"/>
    <property type="match status" value="2"/>
</dbReference>
<evidence type="ECO:0000256" key="11">
    <source>
        <dbReference type="ARBA" id="ARBA00022777"/>
    </source>
</evidence>
<keyword evidence="11 28" id="KW-0418">Kinase</keyword>
<feature type="transmembrane region" description="Helical" evidence="22">
    <location>
        <begin position="1293"/>
        <end position="1313"/>
    </location>
</feature>
<dbReference type="FunFam" id="2.90.10.10:FF:000029">
    <property type="entry name" value="G-type lectin S-receptor-like serine/threonine-protein kinase"/>
    <property type="match status" value="1"/>
</dbReference>
<comment type="catalytic activity">
    <reaction evidence="18">
        <text>L-threonyl-[protein] + ATP = O-phospho-L-threonyl-[protein] + ADP + H(+)</text>
        <dbReference type="Rhea" id="RHEA:46608"/>
        <dbReference type="Rhea" id="RHEA-COMP:11060"/>
        <dbReference type="Rhea" id="RHEA-COMP:11605"/>
        <dbReference type="ChEBI" id="CHEBI:15378"/>
        <dbReference type="ChEBI" id="CHEBI:30013"/>
        <dbReference type="ChEBI" id="CHEBI:30616"/>
        <dbReference type="ChEBI" id="CHEBI:61977"/>
        <dbReference type="ChEBI" id="CHEBI:456216"/>
        <dbReference type="EC" id="2.7.11.1"/>
    </reaction>
</comment>
<keyword evidence="17" id="KW-0325">Glycoprotein</keyword>
<feature type="domain" description="Bulb-type lectin" evidence="26">
    <location>
        <begin position="1637"/>
        <end position="1762"/>
    </location>
</feature>
<keyword evidence="12 21" id="KW-0067">ATP-binding</keyword>
<evidence type="ECO:0000256" key="2">
    <source>
        <dbReference type="ARBA" id="ARBA00012513"/>
    </source>
</evidence>
<evidence type="ECO:0000256" key="15">
    <source>
        <dbReference type="ARBA" id="ARBA00023157"/>
    </source>
</evidence>
<dbReference type="InterPro" id="IPR001245">
    <property type="entry name" value="Ser-Thr/Tyr_kinase_cat_dom"/>
</dbReference>
<proteinExistence type="predicted"/>
<dbReference type="InterPro" id="IPR000742">
    <property type="entry name" value="EGF"/>
</dbReference>
<keyword evidence="14 22" id="KW-0472">Membrane</keyword>
<feature type="domain" description="EGF-like" evidence="25">
    <location>
        <begin position="2720"/>
        <end position="2758"/>
    </location>
</feature>
<dbReference type="GO" id="GO:0048544">
    <property type="term" value="P:recognition of pollen"/>
    <property type="evidence" value="ECO:0007669"/>
    <property type="project" value="InterPro"/>
</dbReference>
<dbReference type="FunFam" id="1.10.510.10:FF:000345">
    <property type="entry name" value="G-type lectin S-receptor-like serine/threonine-protein kinase"/>
    <property type="match status" value="1"/>
</dbReference>
<dbReference type="InterPro" id="IPR036426">
    <property type="entry name" value="Bulb-type_lectin_dom_sf"/>
</dbReference>
<feature type="transmembrane region" description="Helical" evidence="22">
    <location>
        <begin position="851"/>
        <end position="870"/>
    </location>
</feature>